<feature type="compositionally biased region" description="Low complexity" evidence="6">
    <location>
        <begin position="435"/>
        <end position="451"/>
    </location>
</feature>
<evidence type="ECO:0000259" key="8">
    <source>
        <dbReference type="PROSITE" id="PS50850"/>
    </source>
</evidence>
<dbReference type="PANTHER" id="PTHR43124">
    <property type="entry name" value="PURINE EFFLUX PUMP PBUE"/>
    <property type="match status" value="1"/>
</dbReference>
<keyword evidence="2" id="KW-1003">Cell membrane</keyword>
<feature type="domain" description="Major facilitator superfamily (MFS) profile" evidence="8">
    <location>
        <begin position="1"/>
        <end position="414"/>
    </location>
</feature>
<dbReference type="Gene3D" id="1.20.1250.20">
    <property type="entry name" value="MFS general substrate transporter like domains"/>
    <property type="match status" value="2"/>
</dbReference>
<comment type="subcellular location">
    <subcellularLocation>
        <location evidence="1">Cell membrane</location>
        <topology evidence="1">Multi-pass membrane protein</topology>
    </subcellularLocation>
</comment>
<protein>
    <submittedName>
        <fullName evidence="9">MFS transporter</fullName>
    </submittedName>
</protein>
<feature type="transmembrane region" description="Helical" evidence="7">
    <location>
        <begin position="140"/>
        <end position="161"/>
    </location>
</feature>
<gene>
    <name evidence="9" type="ORF">GCM10012286_71400</name>
</gene>
<dbReference type="Proteomes" id="UP000656881">
    <property type="component" value="Unassembled WGS sequence"/>
</dbReference>
<evidence type="ECO:0000313" key="9">
    <source>
        <dbReference type="EMBL" id="GGO56586.1"/>
    </source>
</evidence>
<organism evidence="9 10">
    <name type="scientific">Streptomyces lasiicapitis</name>
    <dbReference type="NCBI Taxonomy" id="1923961"/>
    <lineage>
        <taxon>Bacteria</taxon>
        <taxon>Bacillati</taxon>
        <taxon>Actinomycetota</taxon>
        <taxon>Actinomycetes</taxon>
        <taxon>Kitasatosporales</taxon>
        <taxon>Streptomycetaceae</taxon>
        <taxon>Streptomyces</taxon>
    </lineage>
</organism>
<feature type="transmembrane region" description="Helical" evidence="7">
    <location>
        <begin position="217"/>
        <end position="238"/>
    </location>
</feature>
<evidence type="ECO:0000256" key="2">
    <source>
        <dbReference type="ARBA" id="ARBA00022475"/>
    </source>
</evidence>
<keyword evidence="3 7" id="KW-0812">Transmembrane</keyword>
<evidence type="ECO:0000256" key="6">
    <source>
        <dbReference type="SAM" id="MobiDB-lite"/>
    </source>
</evidence>
<evidence type="ECO:0000256" key="1">
    <source>
        <dbReference type="ARBA" id="ARBA00004651"/>
    </source>
</evidence>
<proteinExistence type="predicted"/>
<evidence type="ECO:0000256" key="4">
    <source>
        <dbReference type="ARBA" id="ARBA00022989"/>
    </source>
</evidence>
<dbReference type="PANTHER" id="PTHR43124:SF3">
    <property type="entry name" value="CHLORAMPHENICOL EFFLUX PUMP RV0191"/>
    <property type="match status" value="1"/>
</dbReference>
<dbReference type="InterPro" id="IPR050189">
    <property type="entry name" value="MFS_Efflux_Transporters"/>
</dbReference>
<dbReference type="SUPFAM" id="SSF103473">
    <property type="entry name" value="MFS general substrate transporter"/>
    <property type="match status" value="1"/>
</dbReference>
<feature type="transmembrane region" description="Helical" evidence="7">
    <location>
        <begin position="250"/>
        <end position="274"/>
    </location>
</feature>
<feature type="transmembrane region" description="Helical" evidence="7">
    <location>
        <begin position="74"/>
        <end position="90"/>
    </location>
</feature>
<dbReference type="PROSITE" id="PS50850">
    <property type="entry name" value="MFS"/>
    <property type="match status" value="1"/>
</dbReference>
<sequence length="451" mass="48656">MTKSQRWVPFLILSMTGGIIFQVAYIRFVFLGPTAKALELSAQDYANIISVFGVVAMVMYFFGGWFADKFSPKALIVTALLGTGVADLYLGTVPGYWGVLAAHILMAVMGMGLYWSALVKAIGMLGDSSEQGRLFGFLEGVRGVTSTIVGFVGTAVVAASVAEAVGVLWLIRIYGVLCFVYAALVWLCVKGDERRLADLGSSTVTLRQLWRAARNKYTWLIGGTVMLMYCFYTTLGYFSPLLEHQYGMAAGLIGVIGVVRTYVFQFVAGPAGGVVVDKVTRSTPRFLRWMFAGCATVAVLFLVLPRASAYKWVALALMFALCLLVFASRGVYWAQVGEVEVPENERGGVIGLASGLAYLPDAFLPTVCAWWIGDPAAKPAVPEHGGGYTTLFLFLLAMALLGLALTTLTDRTRSRELAAREALVRKATYTERANSPWTSPSSTATSSPSTA</sequence>
<feature type="transmembrane region" description="Helical" evidence="7">
    <location>
        <begin position="96"/>
        <end position="119"/>
    </location>
</feature>
<name>A0ABQ2MPX4_9ACTN</name>
<evidence type="ECO:0000313" key="10">
    <source>
        <dbReference type="Proteomes" id="UP000656881"/>
    </source>
</evidence>
<feature type="transmembrane region" description="Helical" evidence="7">
    <location>
        <begin position="349"/>
        <end position="373"/>
    </location>
</feature>
<keyword evidence="10" id="KW-1185">Reference proteome</keyword>
<feature type="transmembrane region" description="Helical" evidence="7">
    <location>
        <begin position="310"/>
        <end position="328"/>
    </location>
</feature>
<dbReference type="InterPro" id="IPR011701">
    <property type="entry name" value="MFS"/>
</dbReference>
<reference evidence="10" key="1">
    <citation type="journal article" date="2019" name="Int. J. Syst. Evol. Microbiol.">
        <title>The Global Catalogue of Microorganisms (GCM) 10K type strain sequencing project: providing services to taxonomists for standard genome sequencing and annotation.</title>
        <authorList>
            <consortium name="The Broad Institute Genomics Platform"/>
            <consortium name="The Broad Institute Genome Sequencing Center for Infectious Disease"/>
            <person name="Wu L."/>
            <person name="Ma J."/>
        </authorList>
    </citation>
    <scope>NUCLEOTIDE SEQUENCE [LARGE SCALE GENOMIC DNA]</scope>
    <source>
        <strain evidence="10">CGMCC 4.7349</strain>
    </source>
</reference>
<evidence type="ECO:0000256" key="7">
    <source>
        <dbReference type="SAM" id="Phobius"/>
    </source>
</evidence>
<accession>A0ABQ2MPX4</accession>
<evidence type="ECO:0000256" key="5">
    <source>
        <dbReference type="ARBA" id="ARBA00023136"/>
    </source>
</evidence>
<dbReference type="CDD" id="cd06174">
    <property type="entry name" value="MFS"/>
    <property type="match status" value="1"/>
</dbReference>
<feature type="transmembrane region" description="Helical" evidence="7">
    <location>
        <begin position="167"/>
        <end position="189"/>
    </location>
</feature>
<dbReference type="Pfam" id="PF07690">
    <property type="entry name" value="MFS_1"/>
    <property type="match status" value="1"/>
</dbReference>
<keyword evidence="5 7" id="KW-0472">Membrane</keyword>
<feature type="transmembrane region" description="Helical" evidence="7">
    <location>
        <begin position="48"/>
        <end position="67"/>
    </location>
</feature>
<comment type="caution">
    <text evidence="9">The sequence shown here is derived from an EMBL/GenBank/DDBJ whole genome shotgun (WGS) entry which is preliminary data.</text>
</comment>
<feature type="transmembrane region" description="Helical" evidence="7">
    <location>
        <begin position="385"/>
        <end position="405"/>
    </location>
</feature>
<feature type="transmembrane region" description="Helical" evidence="7">
    <location>
        <begin position="286"/>
        <end position="304"/>
    </location>
</feature>
<evidence type="ECO:0000256" key="3">
    <source>
        <dbReference type="ARBA" id="ARBA00022692"/>
    </source>
</evidence>
<dbReference type="InterPro" id="IPR036259">
    <property type="entry name" value="MFS_trans_sf"/>
</dbReference>
<keyword evidence="4 7" id="KW-1133">Transmembrane helix</keyword>
<dbReference type="EMBL" id="BMNG01000019">
    <property type="protein sequence ID" value="GGO56586.1"/>
    <property type="molecule type" value="Genomic_DNA"/>
</dbReference>
<feature type="region of interest" description="Disordered" evidence="6">
    <location>
        <begin position="431"/>
        <end position="451"/>
    </location>
</feature>
<dbReference type="InterPro" id="IPR020846">
    <property type="entry name" value="MFS_dom"/>
</dbReference>
<feature type="transmembrane region" description="Helical" evidence="7">
    <location>
        <begin position="7"/>
        <end position="28"/>
    </location>
</feature>